<evidence type="ECO:0000256" key="4">
    <source>
        <dbReference type="ARBA" id="ARBA00012448"/>
    </source>
</evidence>
<dbReference type="SMART" id="SM00936">
    <property type="entry name" value="PBP5_C"/>
    <property type="match status" value="1"/>
</dbReference>
<evidence type="ECO:0000256" key="12">
    <source>
        <dbReference type="ARBA" id="ARBA00034000"/>
    </source>
</evidence>
<dbReference type="InterPro" id="IPR012907">
    <property type="entry name" value="Peptidase_S11_C"/>
</dbReference>
<dbReference type="Proteomes" id="UP000266633">
    <property type="component" value="Unassembled WGS sequence"/>
</dbReference>
<evidence type="ECO:0000259" key="14">
    <source>
        <dbReference type="SMART" id="SM00936"/>
    </source>
</evidence>
<name>A0ABX9NQ79_9GAMM</name>
<evidence type="ECO:0000256" key="11">
    <source>
        <dbReference type="ARBA" id="ARBA00023316"/>
    </source>
</evidence>
<dbReference type="InterPro" id="IPR018044">
    <property type="entry name" value="Peptidase_S11"/>
</dbReference>
<dbReference type="SUPFAM" id="SSF56601">
    <property type="entry name" value="beta-lactamase/transpeptidase-like"/>
    <property type="match status" value="1"/>
</dbReference>
<gene>
    <name evidence="15" type="ORF">D5077_08815</name>
</gene>
<reference evidence="15 16" key="1">
    <citation type="submission" date="2018-09" db="EMBL/GenBank/DDBJ databases">
        <title>Phylogenetic diversity of Pectobacterium and Dickeya strains causing blackleg disease of potato in Morocco.</title>
        <authorList>
            <person name="Oulghazi S."/>
            <person name="Moumni M."/>
            <person name="Faure D."/>
        </authorList>
    </citation>
    <scope>NUCLEOTIDE SEQUENCE [LARGE SCALE GENOMIC DNA]</scope>
    <source>
        <strain evidence="15 16">S4.16.03.LID</strain>
    </source>
</reference>
<dbReference type="Gene3D" id="2.60.410.10">
    <property type="entry name" value="D-Ala-D-Ala carboxypeptidase, C-terminal domain"/>
    <property type="match status" value="1"/>
</dbReference>
<keyword evidence="16" id="KW-1185">Reference proteome</keyword>
<proteinExistence type="inferred from homology"/>
<evidence type="ECO:0000256" key="10">
    <source>
        <dbReference type="ARBA" id="ARBA00022984"/>
    </source>
</evidence>
<evidence type="ECO:0000313" key="16">
    <source>
        <dbReference type="Proteomes" id="UP000266633"/>
    </source>
</evidence>
<dbReference type="PRINTS" id="PR00725">
    <property type="entry name" value="DADACBPTASE1"/>
</dbReference>
<dbReference type="Pfam" id="PF00768">
    <property type="entry name" value="Peptidase_S11"/>
    <property type="match status" value="1"/>
</dbReference>
<dbReference type="Gene3D" id="3.40.710.10">
    <property type="entry name" value="DD-peptidase/beta-lactamase superfamily"/>
    <property type="match status" value="1"/>
</dbReference>
<evidence type="ECO:0000256" key="1">
    <source>
        <dbReference type="ARBA" id="ARBA00003217"/>
    </source>
</evidence>
<dbReference type="SUPFAM" id="SSF69189">
    <property type="entry name" value="Penicillin-binding protein associated domain"/>
    <property type="match status" value="1"/>
</dbReference>
<dbReference type="EMBL" id="QZDO01000028">
    <property type="protein sequence ID" value="RJL73625.1"/>
    <property type="molecule type" value="Genomic_DNA"/>
</dbReference>
<dbReference type="InterPro" id="IPR012338">
    <property type="entry name" value="Beta-lactam/transpept-like"/>
</dbReference>
<keyword evidence="10" id="KW-0573">Peptidoglycan synthesis</keyword>
<comment type="pathway">
    <text evidence="2">Cell wall biogenesis; peptidoglycan biosynthesis.</text>
</comment>
<dbReference type="InterPro" id="IPR015956">
    <property type="entry name" value="Peniciliin-bd_prot_C_sf"/>
</dbReference>
<sequence>MKIVTPRISWGRVVVVAATALMTVSPVLRAEQMPPPPQIEAKAFVLIDSASGRVLAESNADARLDPASLTKIMSSYVIGQAIKVGKITPEDKVTVGKDAWATGNPALRGSSLMFLKPGDQIPVSDLNKGMVIQSGNDASIALADYVAGSQDAFVSLMNQYAATLGLANTHFLTVHGLDTLGQYSTARDMARLTQALIRDVPGEYALHSEKEFTFNNIRQPNRNRLLWSGNLRVDGVKTGYTGGAGHSLVASAVDSDMRLISVVLGAPSDAVRFRESEKLLTWGFRFFETVTPVRSDTPFTTPRVWFGTEKQARLSVAQDAALTVPKGQMKNLKASFTLAQPQLTAPLKKGQVVGTIDFQLNGNSIGQRPLVVMEDIPEAGFFSRLWDRVLMTLSGWFGGVFG</sequence>
<keyword evidence="8 15" id="KW-0378">Hydrolase</keyword>
<keyword evidence="7" id="KW-0732">Signal</keyword>
<evidence type="ECO:0000256" key="5">
    <source>
        <dbReference type="ARBA" id="ARBA00022645"/>
    </source>
</evidence>
<comment type="function">
    <text evidence="1">Removes C-terminal D-alanyl residues from sugar-peptide cell wall precursors.</text>
</comment>
<evidence type="ECO:0000313" key="15">
    <source>
        <dbReference type="EMBL" id="RJL73625.1"/>
    </source>
</evidence>
<dbReference type="InterPro" id="IPR037167">
    <property type="entry name" value="Peptidase_S11_C_sf"/>
</dbReference>
<evidence type="ECO:0000256" key="6">
    <source>
        <dbReference type="ARBA" id="ARBA00022670"/>
    </source>
</evidence>
<evidence type="ECO:0000256" key="7">
    <source>
        <dbReference type="ARBA" id="ARBA00022729"/>
    </source>
</evidence>
<keyword evidence="9" id="KW-0133">Cell shape</keyword>
<dbReference type="GO" id="GO:0009002">
    <property type="term" value="F:serine-type D-Ala-D-Ala carboxypeptidase activity"/>
    <property type="evidence" value="ECO:0007669"/>
    <property type="project" value="UniProtKB-EC"/>
</dbReference>
<feature type="domain" description="Peptidase S11 D-Ala-D-Ala carboxypeptidase A C-terminal" evidence="14">
    <location>
        <begin position="287"/>
        <end position="378"/>
    </location>
</feature>
<evidence type="ECO:0000256" key="3">
    <source>
        <dbReference type="ARBA" id="ARBA00007164"/>
    </source>
</evidence>
<evidence type="ECO:0000256" key="13">
    <source>
        <dbReference type="RuleBase" id="RU004016"/>
    </source>
</evidence>
<dbReference type="EC" id="3.4.16.4" evidence="4"/>
<dbReference type="RefSeq" id="WP_024108713.1">
    <property type="nucleotide sequence ID" value="NZ_CP031560.1"/>
</dbReference>
<keyword evidence="5 15" id="KW-0121">Carboxypeptidase</keyword>
<dbReference type="PANTHER" id="PTHR21581:SF6">
    <property type="entry name" value="TRAFFICKING PROTEIN PARTICLE COMPLEX SUBUNIT 12"/>
    <property type="match status" value="1"/>
</dbReference>
<dbReference type="PANTHER" id="PTHR21581">
    <property type="entry name" value="D-ALANYL-D-ALANINE CARBOXYPEPTIDASE"/>
    <property type="match status" value="1"/>
</dbReference>
<protein>
    <recommendedName>
        <fullName evidence="4">serine-type D-Ala-D-Ala carboxypeptidase</fullName>
        <ecNumber evidence="4">3.4.16.4</ecNumber>
    </recommendedName>
</protein>
<dbReference type="GeneID" id="49321812"/>
<keyword evidence="6" id="KW-0645">Protease</keyword>
<keyword evidence="11" id="KW-0961">Cell wall biogenesis/degradation</keyword>
<evidence type="ECO:0000256" key="8">
    <source>
        <dbReference type="ARBA" id="ARBA00022801"/>
    </source>
</evidence>
<comment type="catalytic activity">
    <reaction evidence="12">
        <text>Preferential cleavage: (Ac)2-L-Lys-D-Ala-|-D-Ala. Also transpeptidation of peptidyl-alanyl moieties that are N-acyl substituents of D-alanine.</text>
        <dbReference type="EC" id="3.4.16.4"/>
    </reaction>
</comment>
<comment type="caution">
    <text evidence="15">The sequence shown here is derived from an EMBL/GenBank/DDBJ whole genome shotgun (WGS) entry which is preliminary data.</text>
</comment>
<organism evidence="15 16">
    <name type="scientific">Dickeya dianthicola</name>
    <dbReference type="NCBI Taxonomy" id="204039"/>
    <lineage>
        <taxon>Bacteria</taxon>
        <taxon>Pseudomonadati</taxon>
        <taxon>Pseudomonadota</taxon>
        <taxon>Gammaproteobacteria</taxon>
        <taxon>Enterobacterales</taxon>
        <taxon>Pectobacteriaceae</taxon>
        <taxon>Dickeya</taxon>
    </lineage>
</organism>
<comment type="similarity">
    <text evidence="3 13">Belongs to the peptidase S11 family.</text>
</comment>
<dbReference type="InterPro" id="IPR001967">
    <property type="entry name" value="Peptidase_S11_N"/>
</dbReference>
<evidence type="ECO:0000256" key="2">
    <source>
        <dbReference type="ARBA" id="ARBA00004752"/>
    </source>
</evidence>
<accession>A0ABX9NQ79</accession>
<evidence type="ECO:0000256" key="9">
    <source>
        <dbReference type="ARBA" id="ARBA00022960"/>
    </source>
</evidence>
<dbReference type="Pfam" id="PF07943">
    <property type="entry name" value="PBP5_C"/>
    <property type="match status" value="1"/>
</dbReference>